<name>A0ABQ9GPJ2_9NEOP</name>
<keyword evidence="2" id="KW-1185">Reference proteome</keyword>
<dbReference type="EMBL" id="JARBHB010000010">
    <property type="protein sequence ID" value="KAJ8873950.1"/>
    <property type="molecule type" value="Genomic_DNA"/>
</dbReference>
<dbReference type="Proteomes" id="UP001159363">
    <property type="component" value="Chromosome 9"/>
</dbReference>
<evidence type="ECO:0000313" key="1">
    <source>
        <dbReference type="EMBL" id="KAJ8873950.1"/>
    </source>
</evidence>
<comment type="caution">
    <text evidence="1">The sequence shown here is derived from an EMBL/GenBank/DDBJ whole genome shotgun (WGS) entry which is preliminary data.</text>
</comment>
<sequence>MVIELTSSCEQVDSVNSINVQKFDPRETKWEIISFLRHCYYLFKNVPAIRADYILITESELFPKKFYAIRWLENVEVAERAMKILPHLKKFTKDVPVSSGSFNSLKSSLVDNLLEIKLTFFYSLASERELFLTIFQSESPMVPFLYDSLKDILLALVKKICEIRGTAEL</sequence>
<reference evidence="1 2" key="1">
    <citation type="submission" date="2023-02" db="EMBL/GenBank/DDBJ databases">
        <title>LHISI_Scaffold_Assembly.</title>
        <authorList>
            <person name="Stuart O.P."/>
            <person name="Cleave R."/>
            <person name="Magrath M.J.L."/>
            <person name="Mikheyev A.S."/>
        </authorList>
    </citation>
    <scope>NUCLEOTIDE SEQUENCE [LARGE SCALE GENOMIC DNA]</scope>
    <source>
        <strain evidence="1">Daus_M_001</strain>
        <tissue evidence="1">Leg muscle</tissue>
    </source>
</reference>
<proteinExistence type="predicted"/>
<accession>A0ABQ9GPJ2</accession>
<organism evidence="1 2">
    <name type="scientific">Dryococelus australis</name>
    <dbReference type="NCBI Taxonomy" id="614101"/>
    <lineage>
        <taxon>Eukaryota</taxon>
        <taxon>Metazoa</taxon>
        <taxon>Ecdysozoa</taxon>
        <taxon>Arthropoda</taxon>
        <taxon>Hexapoda</taxon>
        <taxon>Insecta</taxon>
        <taxon>Pterygota</taxon>
        <taxon>Neoptera</taxon>
        <taxon>Polyneoptera</taxon>
        <taxon>Phasmatodea</taxon>
        <taxon>Verophasmatodea</taxon>
        <taxon>Anareolatae</taxon>
        <taxon>Phasmatidae</taxon>
        <taxon>Eurycanthinae</taxon>
        <taxon>Dryococelus</taxon>
    </lineage>
</organism>
<evidence type="ECO:0000313" key="2">
    <source>
        <dbReference type="Proteomes" id="UP001159363"/>
    </source>
</evidence>
<gene>
    <name evidence="1" type="ORF">PR048_024789</name>
</gene>
<protein>
    <submittedName>
        <fullName evidence="1">Uncharacterized protein</fullName>
    </submittedName>
</protein>